<accession>A0A263HFQ3</accession>
<dbReference type="EMBL" id="NLFK01000001">
    <property type="protein sequence ID" value="OZN25759.1"/>
    <property type="molecule type" value="Genomic_DNA"/>
</dbReference>
<dbReference type="InterPro" id="IPR004449">
    <property type="entry name" value="SixA"/>
</dbReference>
<keyword evidence="4" id="KW-1185">Reference proteome</keyword>
<organism evidence="3 5">
    <name type="scientific">Actinobacillus seminis</name>
    <dbReference type="NCBI Taxonomy" id="722"/>
    <lineage>
        <taxon>Bacteria</taxon>
        <taxon>Pseudomonadati</taxon>
        <taxon>Pseudomonadota</taxon>
        <taxon>Gammaproteobacteria</taxon>
        <taxon>Pasteurellales</taxon>
        <taxon>Pasteurellaceae</taxon>
        <taxon>Actinobacillus</taxon>
    </lineage>
</organism>
<sequence length="156" mass="17328">MKIWIMRHGEAEVMAKSDKDRHLNARGRAQAGAQGIWLKKTALGTFDKILVSPYVRTQETAGLIDQVYKGEFAQKYEFWDEITPYGNATNVASYLSLLADQGVQQVLLVSHLPLVGEIVSEICGVNPVSFYPATLVALNWEKGSSRGNVVEIKYPD</sequence>
<dbReference type="EC" id="3.1.3.-" evidence="3"/>
<dbReference type="OrthoDB" id="92610at2"/>
<dbReference type="InterPro" id="IPR051021">
    <property type="entry name" value="Mito_Ser/Thr_phosphatase"/>
</dbReference>
<dbReference type="Proteomes" id="UP000254507">
    <property type="component" value="Unassembled WGS sequence"/>
</dbReference>
<dbReference type="PANTHER" id="PTHR20935:SF1">
    <property type="entry name" value="SLL1549 PROTEIN"/>
    <property type="match status" value="1"/>
</dbReference>
<reference evidence="3 5" key="2">
    <citation type="submission" date="2018-06" db="EMBL/GenBank/DDBJ databases">
        <authorList>
            <consortium name="Pathogen Informatics"/>
            <person name="Doyle S."/>
        </authorList>
    </citation>
    <scope>NUCLEOTIDE SEQUENCE [LARGE SCALE GENOMIC DNA]</scope>
    <source>
        <strain evidence="3 5">NCTC10851</strain>
    </source>
</reference>
<dbReference type="InterPro" id="IPR029033">
    <property type="entry name" value="His_PPase_superfam"/>
</dbReference>
<dbReference type="NCBIfam" id="TIGR00249">
    <property type="entry name" value="sixA"/>
    <property type="match status" value="1"/>
</dbReference>
<reference evidence="2 4" key="1">
    <citation type="submission" date="2017-07" db="EMBL/GenBank/DDBJ databases">
        <title>Virulence factors identified in Actinobacillus seminis.</title>
        <authorList>
            <person name="Negrete-Abascal E."/>
            <person name="Vaca-Pacheco S."/>
            <person name="Montes-Garcia F."/>
            <person name="Leyto-Gil A.M."/>
            <person name="Fragoso-Garcia E."/>
            <person name="Carvente-Garcia R."/>
            <person name="Perez-Agueros S."/>
            <person name="Castelan-Sanchez H.G."/>
            <person name="Garcia-Molina A."/>
            <person name="Villamar T.E."/>
            <person name="Vazquez-Cruz C."/>
        </authorList>
    </citation>
    <scope>NUCLEOTIDE SEQUENCE [LARGE SCALE GENOMIC DNA]</scope>
    <source>
        <strain evidence="2 4">ATCC 15768</strain>
    </source>
</reference>
<dbReference type="Proteomes" id="UP000215738">
    <property type="component" value="Unassembled WGS sequence"/>
</dbReference>
<protein>
    <submittedName>
        <fullName evidence="3">Phosphohistidine phosphatase SixA</fullName>
        <ecNumber evidence="3">3.1.3.-</ecNumber>
    </submittedName>
</protein>
<dbReference type="FunCoup" id="A0A263HFQ3">
    <property type="interactions" value="113"/>
</dbReference>
<dbReference type="SMART" id="SM00855">
    <property type="entry name" value="PGAM"/>
    <property type="match status" value="1"/>
</dbReference>
<dbReference type="CDD" id="cd07067">
    <property type="entry name" value="HP_PGM_like"/>
    <property type="match status" value="1"/>
</dbReference>
<dbReference type="GO" id="GO:0101006">
    <property type="term" value="F:protein histidine phosphatase activity"/>
    <property type="evidence" value="ECO:0007669"/>
    <property type="project" value="InterPro"/>
</dbReference>
<dbReference type="Pfam" id="PF00300">
    <property type="entry name" value="His_Phos_1"/>
    <property type="match status" value="1"/>
</dbReference>
<proteinExistence type="predicted"/>
<name>A0A263HFQ3_9PAST</name>
<dbReference type="RefSeq" id="WP_094945390.1">
    <property type="nucleotide sequence ID" value="NZ_NLFK01000001.1"/>
</dbReference>
<dbReference type="EMBL" id="UFSB01000001">
    <property type="protein sequence ID" value="SUU34818.1"/>
    <property type="molecule type" value="Genomic_DNA"/>
</dbReference>
<dbReference type="SUPFAM" id="SSF53254">
    <property type="entry name" value="Phosphoglycerate mutase-like"/>
    <property type="match status" value="1"/>
</dbReference>
<evidence type="ECO:0000313" key="5">
    <source>
        <dbReference type="Proteomes" id="UP000254507"/>
    </source>
</evidence>
<evidence type="ECO:0000313" key="4">
    <source>
        <dbReference type="Proteomes" id="UP000215738"/>
    </source>
</evidence>
<keyword evidence="1 3" id="KW-0378">Hydrolase</keyword>
<dbReference type="AlphaFoldDB" id="A0A263HFQ3"/>
<dbReference type="InterPro" id="IPR013078">
    <property type="entry name" value="His_Pase_superF_clade-1"/>
</dbReference>
<evidence type="ECO:0000313" key="3">
    <source>
        <dbReference type="EMBL" id="SUU34818.1"/>
    </source>
</evidence>
<dbReference type="PANTHER" id="PTHR20935">
    <property type="entry name" value="PHOSPHOGLYCERATE MUTASE-RELATED"/>
    <property type="match status" value="1"/>
</dbReference>
<gene>
    <name evidence="3" type="primary">sixA</name>
    <name evidence="2" type="ORF">CFY87_00665</name>
    <name evidence="3" type="ORF">NCTC10851_00580</name>
</gene>
<evidence type="ECO:0000256" key="1">
    <source>
        <dbReference type="ARBA" id="ARBA00022801"/>
    </source>
</evidence>
<evidence type="ECO:0000313" key="2">
    <source>
        <dbReference type="EMBL" id="OZN25759.1"/>
    </source>
</evidence>
<dbReference type="Gene3D" id="3.40.50.1240">
    <property type="entry name" value="Phosphoglycerate mutase-like"/>
    <property type="match status" value="1"/>
</dbReference>
<dbReference type="InParanoid" id="A0A263HFQ3"/>
<dbReference type="GO" id="GO:0005737">
    <property type="term" value="C:cytoplasm"/>
    <property type="evidence" value="ECO:0007669"/>
    <property type="project" value="InterPro"/>
</dbReference>